<sequence>MTAKDYLNRPFILNNKINDKLIKLECYKELSTSVSSPSFEEKFSGTRNLEPPFVRYLGKISDLEEEIKADYEQLEDMKKEIDAEIDKLEDPYEQLILRYRYLMFMPMNQIATKVHYTLRWTQRIHNRAIENFERVHPSSP</sequence>
<dbReference type="GeneID" id="98914771"/>
<accession>A0A4R3Z4X2</accession>
<name>A0A4R3Z4X2_9FIRM</name>
<gene>
    <name evidence="2" type="ORF">EDD60_10476</name>
</gene>
<protein>
    <submittedName>
        <fullName evidence="2">Uncharacterized protein</fullName>
    </submittedName>
</protein>
<evidence type="ECO:0000256" key="1">
    <source>
        <dbReference type="SAM" id="Coils"/>
    </source>
</evidence>
<keyword evidence="1" id="KW-0175">Coiled coil</keyword>
<dbReference type="EMBL" id="SMCQ01000004">
    <property type="protein sequence ID" value="TCW01259.1"/>
    <property type="molecule type" value="Genomic_DNA"/>
</dbReference>
<dbReference type="AlphaFoldDB" id="A0A4R3Z4X2"/>
<organism evidence="2 3">
    <name type="scientific">Longibaculum muris</name>
    <dbReference type="NCBI Taxonomy" id="1796628"/>
    <lineage>
        <taxon>Bacteria</taxon>
        <taxon>Bacillati</taxon>
        <taxon>Bacillota</taxon>
        <taxon>Erysipelotrichia</taxon>
        <taxon>Erysipelotrichales</taxon>
        <taxon>Coprobacillaceae</taxon>
        <taxon>Longibaculum</taxon>
    </lineage>
</organism>
<evidence type="ECO:0000313" key="2">
    <source>
        <dbReference type="EMBL" id="TCW01259.1"/>
    </source>
</evidence>
<keyword evidence="3" id="KW-1185">Reference proteome</keyword>
<evidence type="ECO:0000313" key="3">
    <source>
        <dbReference type="Proteomes" id="UP000295515"/>
    </source>
</evidence>
<comment type="caution">
    <text evidence="2">The sequence shown here is derived from an EMBL/GenBank/DDBJ whole genome shotgun (WGS) entry which is preliminary data.</text>
</comment>
<dbReference type="Proteomes" id="UP000295515">
    <property type="component" value="Unassembled WGS sequence"/>
</dbReference>
<dbReference type="Gene3D" id="1.20.140.160">
    <property type="match status" value="1"/>
</dbReference>
<dbReference type="RefSeq" id="WP_132226277.1">
    <property type="nucleotide sequence ID" value="NZ_JANKBF010000006.1"/>
</dbReference>
<reference evidence="2 3" key="1">
    <citation type="submission" date="2019-03" db="EMBL/GenBank/DDBJ databases">
        <title>Genomic Encyclopedia of Type Strains, Phase IV (KMG-IV): sequencing the most valuable type-strain genomes for metagenomic binning, comparative biology and taxonomic classification.</title>
        <authorList>
            <person name="Goeker M."/>
        </authorList>
    </citation>
    <scope>NUCLEOTIDE SEQUENCE [LARGE SCALE GENOMIC DNA]</scope>
    <source>
        <strain evidence="2 3">DSM 29487</strain>
    </source>
</reference>
<feature type="coiled-coil region" evidence="1">
    <location>
        <begin position="60"/>
        <end position="91"/>
    </location>
</feature>
<proteinExistence type="predicted"/>